<dbReference type="EMBL" id="CAMAPE010000070">
    <property type="protein sequence ID" value="CAH9116536.1"/>
    <property type="molecule type" value="Genomic_DNA"/>
</dbReference>
<evidence type="ECO:0000256" key="1">
    <source>
        <dbReference type="SAM" id="MobiDB-lite"/>
    </source>
</evidence>
<evidence type="ECO:0000313" key="3">
    <source>
        <dbReference type="Proteomes" id="UP001152484"/>
    </source>
</evidence>
<reference evidence="2" key="1">
    <citation type="submission" date="2022-07" db="EMBL/GenBank/DDBJ databases">
        <authorList>
            <person name="Macas J."/>
            <person name="Novak P."/>
            <person name="Neumann P."/>
        </authorList>
    </citation>
    <scope>NUCLEOTIDE SEQUENCE</scope>
</reference>
<proteinExistence type="predicted"/>
<organism evidence="2 3">
    <name type="scientific">Cuscuta europaea</name>
    <name type="common">European dodder</name>
    <dbReference type="NCBI Taxonomy" id="41803"/>
    <lineage>
        <taxon>Eukaryota</taxon>
        <taxon>Viridiplantae</taxon>
        <taxon>Streptophyta</taxon>
        <taxon>Embryophyta</taxon>
        <taxon>Tracheophyta</taxon>
        <taxon>Spermatophyta</taxon>
        <taxon>Magnoliopsida</taxon>
        <taxon>eudicotyledons</taxon>
        <taxon>Gunneridae</taxon>
        <taxon>Pentapetalae</taxon>
        <taxon>asterids</taxon>
        <taxon>lamiids</taxon>
        <taxon>Solanales</taxon>
        <taxon>Convolvulaceae</taxon>
        <taxon>Cuscuteae</taxon>
        <taxon>Cuscuta</taxon>
        <taxon>Cuscuta subgen. Cuscuta</taxon>
    </lineage>
</organism>
<name>A0A9P1EMM7_CUSEU</name>
<sequence length="184" mass="19987">MGPSSPCLFMFHISIQLGDIAELGSVSSGSRSTILAPSQPALARRESLERRPNGEFRKPQSAKEEESCCRRRKDVGDRLVECKQRWRKVAMHSSSSDGGCCPPIMVAGVPGAGGCCPRQWLSEFQALAAAVPGVGVAVPCDGGNSRMVDGIYASGTSFCEAEEEKNKEREKKKWKMEKEKMPHG</sequence>
<feature type="region of interest" description="Disordered" evidence="1">
    <location>
        <begin position="31"/>
        <end position="63"/>
    </location>
</feature>
<comment type="caution">
    <text evidence="2">The sequence shown here is derived from an EMBL/GenBank/DDBJ whole genome shotgun (WGS) entry which is preliminary data.</text>
</comment>
<gene>
    <name evidence="2" type="ORF">CEURO_LOCUS21204</name>
</gene>
<dbReference type="Proteomes" id="UP001152484">
    <property type="component" value="Unassembled WGS sequence"/>
</dbReference>
<evidence type="ECO:0000313" key="2">
    <source>
        <dbReference type="EMBL" id="CAH9116536.1"/>
    </source>
</evidence>
<accession>A0A9P1EMM7</accession>
<keyword evidence="3" id="KW-1185">Reference proteome</keyword>
<feature type="compositionally biased region" description="Basic and acidic residues" evidence="1">
    <location>
        <begin position="43"/>
        <end position="63"/>
    </location>
</feature>
<dbReference type="AlphaFoldDB" id="A0A9P1EMM7"/>
<protein>
    <submittedName>
        <fullName evidence="2">Uncharacterized protein</fullName>
    </submittedName>
</protein>
<feature type="region of interest" description="Disordered" evidence="1">
    <location>
        <begin position="164"/>
        <end position="184"/>
    </location>
</feature>